<evidence type="ECO:0000256" key="10">
    <source>
        <dbReference type="ARBA" id="ARBA00037576"/>
    </source>
</evidence>
<evidence type="ECO:0000313" key="16">
    <source>
        <dbReference type="Proteomes" id="UP000663444"/>
    </source>
</evidence>
<evidence type="ECO:0000256" key="7">
    <source>
        <dbReference type="ARBA" id="ARBA00022692"/>
    </source>
</evidence>
<evidence type="ECO:0000256" key="6">
    <source>
        <dbReference type="ARBA" id="ARBA00022679"/>
    </source>
</evidence>
<keyword evidence="9" id="KW-0472">Membrane</keyword>
<keyword evidence="6 13" id="KW-0808">Transferase</keyword>
<evidence type="ECO:0000256" key="12">
    <source>
        <dbReference type="ARBA" id="ARBA00041756"/>
    </source>
</evidence>
<dbReference type="PANTHER" id="PTHR11712">
    <property type="entry name" value="POLYKETIDE SYNTHASE-RELATED"/>
    <property type="match status" value="1"/>
</dbReference>
<keyword evidence="7" id="KW-0812">Transmembrane</keyword>
<dbReference type="Pfam" id="PF02801">
    <property type="entry name" value="Ketoacyl-synt_C"/>
    <property type="match status" value="1"/>
</dbReference>
<dbReference type="InterPro" id="IPR014031">
    <property type="entry name" value="Ketoacyl_synth_C"/>
</dbReference>
<accession>A0A974Y4S1</accession>
<dbReference type="InterPro" id="IPR014030">
    <property type="entry name" value="Ketoacyl_synth_N"/>
</dbReference>
<organism evidence="15 16">
    <name type="scientific">Azospira restricta</name>
    <dbReference type="NCBI Taxonomy" id="404405"/>
    <lineage>
        <taxon>Bacteria</taxon>
        <taxon>Pseudomonadati</taxon>
        <taxon>Pseudomonadota</taxon>
        <taxon>Betaproteobacteria</taxon>
        <taxon>Rhodocyclales</taxon>
        <taxon>Rhodocyclaceae</taxon>
        <taxon>Azospira</taxon>
    </lineage>
</organism>
<keyword evidence="4" id="KW-1003">Cell membrane</keyword>
<keyword evidence="5" id="KW-0997">Cell inner membrane</keyword>
<comment type="similarity">
    <text evidence="2 13">Belongs to the thiolase-like superfamily. Beta-ketoacyl-ACP synthases family.</text>
</comment>
<dbReference type="AlphaFoldDB" id="A0A974Y4S1"/>
<evidence type="ECO:0000256" key="1">
    <source>
        <dbReference type="ARBA" id="ARBA00004533"/>
    </source>
</evidence>
<evidence type="ECO:0000256" key="13">
    <source>
        <dbReference type="RuleBase" id="RU003694"/>
    </source>
</evidence>
<dbReference type="GO" id="GO:0005886">
    <property type="term" value="C:plasma membrane"/>
    <property type="evidence" value="ECO:0007669"/>
    <property type="project" value="UniProtKB-SubCell"/>
</dbReference>
<dbReference type="Pfam" id="PF00109">
    <property type="entry name" value="ketoacyl-synt"/>
    <property type="match status" value="1"/>
</dbReference>
<keyword evidence="8" id="KW-1133">Transmembrane helix</keyword>
<gene>
    <name evidence="15" type="ORF">IWH25_05255</name>
</gene>
<keyword evidence="16" id="KW-1185">Reference proteome</keyword>
<evidence type="ECO:0000256" key="2">
    <source>
        <dbReference type="ARBA" id="ARBA00008467"/>
    </source>
</evidence>
<dbReference type="CDD" id="cd00834">
    <property type="entry name" value="KAS_I_II"/>
    <property type="match status" value="1"/>
</dbReference>
<name>A0A974Y4S1_9RHOO</name>
<dbReference type="InterPro" id="IPR000794">
    <property type="entry name" value="Beta-ketoacyl_synthase"/>
</dbReference>
<protein>
    <recommendedName>
        <fullName evidence="11">Nodulation protein E</fullName>
    </recommendedName>
    <alternativeName>
        <fullName evidence="12">Host-specificity of nodulation protein B</fullName>
    </alternativeName>
</protein>
<dbReference type="InterPro" id="IPR020841">
    <property type="entry name" value="PKS_Beta-ketoAc_synthase_dom"/>
</dbReference>
<dbReference type="KEGG" id="ares:IWH25_05255"/>
<evidence type="ECO:0000256" key="11">
    <source>
        <dbReference type="ARBA" id="ARBA00039445"/>
    </source>
</evidence>
<dbReference type="SUPFAM" id="SSF53901">
    <property type="entry name" value="Thiolase-like"/>
    <property type="match status" value="2"/>
</dbReference>
<evidence type="ECO:0000256" key="5">
    <source>
        <dbReference type="ARBA" id="ARBA00022519"/>
    </source>
</evidence>
<evidence type="ECO:0000259" key="14">
    <source>
        <dbReference type="PROSITE" id="PS52004"/>
    </source>
</evidence>
<evidence type="ECO:0000256" key="9">
    <source>
        <dbReference type="ARBA" id="ARBA00023136"/>
    </source>
</evidence>
<dbReference type="RefSeq" id="WP_203388285.1">
    <property type="nucleotide sequence ID" value="NZ_CP064781.1"/>
</dbReference>
<dbReference type="InterPro" id="IPR016039">
    <property type="entry name" value="Thiolase-like"/>
</dbReference>
<dbReference type="GO" id="GO:0006633">
    <property type="term" value="P:fatty acid biosynthetic process"/>
    <property type="evidence" value="ECO:0007669"/>
    <property type="project" value="TreeGrafter"/>
</dbReference>
<dbReference type="Proteomes" id="UP000663444">
    <property type="component" value="Chromosome"/>
</dbReference>
<dbReference type="GO" id="GO:0004315">
    <property type="term" value="F:3-oxoacyl-[acyl-carrier-protein] synthase activity"/>
    <property type="evidence" value="ECO:0007669"/>
    <property type="project" value="TreeGrafter"/>
</dbReference>
<dbReference type="PROSITE" id="PS52004">
    <property type="entry name" value="KS3_2"/>
    <property type="match status" value="1"/>
</dbReference>
<evidence type="ECO:0000256" key="4">
    <source>
        <dbReference type="ARBA" id="ARBA00022475"/>
    </source>
</evidence>
<dbReference type="SMART" id="SM00825">
    <property type="entry name" value="PKS_KS"/>
    <property type="match status" value="1"/>
</dbReference>
<evidence type="ECO:0000313" key="15">
    <source>
        <dbReference type="EMBL" id="QRJ64758.1"/>
    </source>
</evidence>
<evidence type="ECO:0000256" key="3">
    <source>
        <dbReference type="ARBA" id="ARBA00022458"/>
    </source>
</evidence>
<keyword evidence="3" id="KW-0536">Nodulation</keyword>
<evidence type="ECO:0000256" key="8">
    <source>
        <dbReference type="ARBA" id="ARBA00022989"/>
    </source>
</evidence>
<feature type="domain" description="Ketosynthase family 3 (KS3)" evidence="14">
    <location>
        <begin position="2"/>
        <end position="416"/>
    </location>
</feature>
<dbReference type="PANTHER" id="PTHR11712:SF352">
    <property type="entry name" value="3-OXOACYL-[ACYL-CARRIER-PROTEIN] SYNTHASE"/>
    <property type="match status" value="1"/>
</dbReference>
<proteinExistence type="inferred from homology"/>
<dbReference type="EMBL" id="CP064781">
    <property type="protein sequence ID" value="QRJ64758.1"/>
    <property type="molecule type" value="Genomic_DNA"/>
</dbReference>
<dbReference type="Gene3D" id="3.40.47.10">
    <property type="match status" value="1"/>
</dbReference>
<comment type="function">
    <text evidence="10">Proposed to synthesize NOD factor fatty acyl chain. Involved in the synthesis of a highly unsaturated fatty acid moiety, which forms part of a lipo-oligosaccharide that is responsible for host specificity.</text>
</comment>
<sequence>MKRRVAITGLGLVSPFGGDTADFFARIVRGESCVRHYATDDKPRALSLPAVRCTDFDPDAALGKPLAGTMDRFSQLGMAAAFTAWAHAGFARDDSKAGRYDFDAFGVSWGTALGGTLAYERGYRDLWQHGRERLSPLAVVLGMNNAASAHIAMQLGLGNSCLSYTVACASAAAAIGEGYRRIRDGEATLMLTGGCDAPLAYGVVRAWENLRVLAPGNAETAYRACRPFSADRAGLVLGEGAAALVLEEWEHAVARGATILGELAGYGATCDHSHLVKPDAAGQVRAMRLALADAGLAPDEIDYINAHGTATREGDPTEIAALKTLFGERAATLPVSATKSTHGHLMGAAGAIEALVTVLALQYDTLPPTAHLDAIDADCQGVRHLAGEALAGTGARAALSNSFAFGGSNAVLAFRSPRACR</sequence>
<comment type="subcellular location">
    <subcellularLocation>
        <location evidence="1">Cell inner membrane</location>
    </subcellularLocation>
</comment>
<reference evidence="15" key="1">
    <citation type="submission" date="2020-11" db="EMBL/GenBank/DDBJ databases">
        <title>Azospira restricta DSM 18626 genome sequence.</title>
        <authorList>
            <person name="Moe W.M."/>
        </authorList>
    </citation>
    <scope>NUCLEOTIDE SEQUENCE</scope>
    <source>
        <strain evidence="15">DSM 18626</strain>
    </source>
</reference>